<accession>A0A8H5FXU0</accession>
<dbReference type="Proteomes" id="UP000559027">
    <property type="component" value="Unassembled WGS sequence"/>
</dbReference>
<feature type="region of interest" description="Disordered" evidence="1">
    <location>
        <begin position="147"/>
        <end position="185"/>
    </location>
</feature>
<evidence type="ECO:0000256" key="2">
    <source>
        <dbReference type="SAM" id="SignalP"/>
    </source>
</evidence>
<comment type="caution">
    <text evidence="3">The sequence shown here is derived from an EMBL/GenBank/DDBJ whole genome shotgun (WGS) entry which is preliminary data.</text>
</comment>
<gene>
    <name evidence="3" type="ORF">D9756_006007</name>
</gene>
<dbReference type="AlphaFoldDB" id="A0A8H5FXU0"/>
<sequence>MSGILLPNPSPCSCARMKFTSFATLVAFTAFTTVSAQATTSIIVPGFDAQPLSADVIGVDTSAGQTTWAVQAGPGGDMPGTATLVEGSDYASIHYIGLSPETTFTMDYGCTYQGGQAICSGTRDGQAATETGSADTPIAVVVGSTAAPNAPTPVAATPNTGGSGPVSATGSSSGTSSASSPSQSSGANSISTVWSSVIAFCSVFTVGFVISA</sequence>
<proteinExistence type="predicted"/>
<organism evidence="3 4">
    <name type="scientific">Leucocoprinus leucothites</name>
    <dbReference type="NCBI Taxonomy" id="201217"/>
    <lineage>
        <taxon>Eukaryota</taxon>
        <taxon>Fungi</taxon>
        <taxon>Dikarya</taxon>
        <taxon>Basidiomycota</taxon>
        <taxon>Agaricomycotina</taxon>
        <taxon>Agaricomycetes</taxon>
        <taxon>Agaricomycetidae</taxon>
        <taxon>Agaricales</taxon>
        <taxon>Agaricineae</taxon>
        <taxon>Agaricaceae</taxon>
        <taxon>Leucocoprinus</taxon>
    </lineage>
</organism>
<evidence type="ECO:0000313" key="4">
    <source>
        <dbReference type="Proteomes" id="UP000559027"/>
    </source>
</evidence>
<feature type="signal peptide" evidence="2">
    <location>
        <begin position="1"/>
        <end position="36"/>
    </location>
</feature>
<protein>
    <submittedName>
        <fullName evidence="3">Uncharacterized protein</fullName>
    </submittedName>
</protein>
<evidence type="ECO:0000256" key="1">
    <source>
        <dbReference type="SAM" id="MobiDB-lite"/>
    </source>
</evidence>
<evidence type="ECO:0000313" key="3">
    <source>
        <dbReference type="EMBL" id="KAF5352722.1"/>
    </source>
</evidence>
<reference evidence="3 4" key="1">
    <citation type="journal article" date="2020" name="ISME J.">
        <title>Uncovering the hidden diversity of litter-decomposition mechanisms in mushroom-forming fungi.</title>
        <authorList>
            <person name="Floudas D."/>
            <person name="Bentzer J."/>
            <person name="Ahren D."/>
            <person name="Johansson T."/>
            <person name="Persson P."/>
            <person name="Tunlid A."/>
        </authorList>
    </citation>
    <scope>NUCLEOTIDE SEQUENCE [LARGE SCALE GENOMIC DNA]</scope>
    <source>
        <strain evidence="3 4">CBS 146.42</strain>
    </source>
</reference>
<keyword evidence="2" id="KW-0732">Signal</keyword>
<dbReference type="OrthoDB" id="4991875at2759"/>
<name>A0A8H5FXU0_9AGAR</name>
<feature type="chain" id="PRO_5034232420" evidence="2">
    <location>
        <begin position="37"/>
        <end position="212"/>
    </location>
</feature>
<keyword evidence="4" id="KW-1185">Reference proteome</keyword>
<dbReference type="EMBL" id="JAACJO010000011">
    <property type="protein sequence ID" value="KAF5352722.1"/>
    <property type="molecule type" value="Genomic_DNA"/>
</dbReference>